<evidence type="ECO:0000256" key="10">
    <source>
        <dbReference type="ARBA" id="ARBA00022801"/>
    </source>
</evidence>
<keyword evidence="11 14" id="KW-0862">Zinc</keyword>
<dbReference type="Gene3D" id="3.50.30.30">
    <property type="match status" value="1"/>
</dbReference>
<evidence type="ECO:0000256" key="1">
    <source>
        <dbReference type="ARBA" id="ARBA00001947"/>
    </source>
</evidence>
<evidence type="ECO:0000259" key="16">
    <source>
        <dbReference type="Pfam" id="PF04389"/>
    </source>
</evidence>
<dbReference type="CDD" id="cd03876">
    <property type="entry name" value="M28_SGAP_like"/>
    <property type="match status" value="1"/>
</dbReference>
<evidence type="ECO:0000259" key="15">
    <source>
        <dbReference type="Pfam" id="PF02225"/>
    </source>
</evidence>
<protein>
    <recommendedName>
        <fullName evidence="14">Peptide hydrolase</fullName>
        <ecNumber evidence="14">3.4.-.-</ecNumber>
    </recommendedName>
</protein>
<evidence type="ECO:0000256" key="8">
    <source>
        <dbReference type="ARBA" id="ARBA00022723"/>
    </source>
</evidence>
<evidence type="ECO:0000256" key="4">
    <source>
        <dbReference type="ARBA" id="ARBA00011245"/>
    </source>
</evidence>
<keyword evidence="12" id="KW-0482">Metalloprotease</keyword>
<dbReference type="InterPro" id="IPR046450">
    <property type="entry name" value="PA_dom_sf"/>
</dbReference>
<dbReference type="Gene3D" id="3.40.630.10">
    <property type="entry name" value="Zn peptidases"/>
    <property type="match status" value="1"/>
</dbReference>
<feature type="chain" id="PRO_5042671948" description="Peptide hydrolase" evidence="14">
    <location>
        <begin position="20"/>
        <end position="511"/>
    </location>
</feature>
<dbReference type="FunFam" id="3.40.630.10:FF:000054">
    <property type="entry name" value="Peptide hydrolase"/>
    <property type="match status" value="1"/>
</dbReference>
<evidence type="ECO:0000256" key="13">
    <source>
        <dbReference type="ARBA" id="ARBA00023180"/>
    </source>
</evidence>
<dbReference type="SUPFAM" id="SSF53187">
    <property type="entry name" value="Zn-dependent exopeptidases"/>
    <property type="match status" value="1"/>
</dbReference>
<keyword evidence="13" id="KW-0325">Glycoprotein</keyword>
<dbReference type="Proteomes" id="UP001302321">
    <property type="component" value="Unassembled WGS sequence"/>
</dbReference>
<feature type="domain" description="PA" evidence="15">
    <location>
        <begin position="132"/>
        <end position="215"/>
    </location>
</feature>
<keyword evidence="9 14" id="KW-0732">Signal</keyword>
<dbReference type="GO" id="GO:0006508">
    <property type="term" value="P:proteolysis"/>
    <property type="evidence" value="ECO:0007669"/>
    <property type="project" value="UniProtKB-KW"/>
</dbReference>
<dbReference type="GO" id="GO:0046872">
    <property type="term" value="F:metal ion binding"/>
    <property type="evidence" value="ECO:0007669"/>
    <property type="project" value="UniProtKB-KW"/>
</dbReference>
<evidence type="ECO:0000256" key="6">
    <source>
        <dbReference type="ARBA" id="ARBA00022525"/>
    </source>
</evidence>
<dbReference type="InterPro" id="IPR007484">
    <property type="entry name" value="Peptidase_M28"/>
</dbReference>
<dbReference type="EC" id="3.4.-.-" evidence="14"/>
<evidence type="ECO:0000256" key="5">
    <source>
        <dbReference type="ARBA" id="ARBA00022438"/>
    </source>
</evidence>
<dbReference type="InterPro" id="IPR003137">
    <property type="entry name" value="PA_domain"/>
</dbReference>
<keyword evidence="6" id="KW-0964">Secreted</keyword>
<keyword evidence="8 14" id="KW-0479">Metal-binding</keyword>
<feature type="domain" description="Peptidase M28" evidence="16">
    <location>
        <begin position="242"/>
        <end position="457"/>
    </location>
</feature>
<evidence type="ECO:0000256" key="14">
    <source>
        <dbReference type="RuleBase" id="RU361240"/>
    </source>
</evidence>
<sequence>MKTATVSLFALALSATVSAGDHGKGKGKDKAPKKPLVSSAKLQSYVNKRDLLNDANKLQSFAKAHGGNRAFGSGGHNATVDYIYNTLKRLNYYDVVKQPFTEIFSEGTASLNVNGANVPAAIMTYTPGGEVSSTLVAVPNLGCTPTDYPAEVAGKIAFVSRGTCSFAEKSLSAKAAGAAGIVIYNNVAGSLAGTLGAPFQDYAPVVGISQEDAAPILEALSAGPVEATLDVDATVEQRVNYNVIAETKGGDHENVLVVGGHSDSVSAGPGINDDGSGTIGILNIAKYLSNFSVKNAVRFAFFGAEEFGLLGSYFYVKSINSSETELAKIRAYLNFDMIASPNYILGIYDGDGSAYNLTGPPGSDIIEKDFEDFYKSKRSPSVPTEFSGRSDYAGFIQNGIPSGGLFTGAEVPKTEAEQKLFGGEVGVAYDINYHKVGDTVDNLNWKAFLINTQAIAHSVAKYATSWKGFPAVNLNERRWAGDKAKAMKRSLGVHGHGVHTHSGPCGGGDEI</sequence>
<keyword evidence="18" id="KW-1185">Reference proteome</keyword>
<dbReference type="PANTHER" id="PTHR12147">
    <property type="entry name" value="METALLOPEPTIDASE M28 FAMILY MEMBER"/>
    <property type="match status" value="1"/>
</dbReference>
<dbReference type="SUPFAM" id="SSF52025">
    <property type="entry name" value="PA domain"/>
    <property type="match status" value="1"/>
</dbReference>
<organism evidence="17 18">
    <name type="scientific">Triangularia setosa</name>
    <dbReference type="NCBI Taxonomy" id="2587417"/>
    <lineage>
        <taxon>Eukaryota</taxon>
        <taxon>Fungi</taxon>
        <taxon>Dikarya</taxon>
        <taxon>Ascomycota</taxon>
        <taxon>Pezizomycotina</taxon>
        <taxon>Sordariomycetes</taxon>
        <taxon>Sordariomycetidae</taxon>
        <taxon>Sordariales</taxon>
        <taxon>Podosporaceae</taxon>
        <taxon>Triangularia</taxon>
    </lineage>
</organism>
<proteinExistence type="inferred from homology"/>
<keyword evidence="10 14" id="KW-0378">Hydrolase</keyword>
<name>A0AAN6W3P0_9PEZI</name>
<dbReference type="Pfam" id="PF02225">
    <property type="entry name" value="PA"/>
    <property type="match status" value="1"/>
</dbReference>
<gene>
    <name evidence="17" type="ORF">QBC36DRAFT_333218</name>
</gene>
<comment type="subunit">
    <text evidence="4">Monomer.</text>
</comment>
<comment type="caution">
    <text evidence="17">The sequence shown here is derived from an EMBL/GenBank/DDBJ whole genome shotgun (WGS) entry which is preliminary data.</text>
</comment>
<evidence type="ECO:0000256" key="12">
    <source>
        <dbReference type="ARBA" id="ARBA00023049"/>
    </source>
</evidence>
<reference evidence="17" key="1">
    <citation type="journal article" date="2023" name="Mol. Phylogenet. Evol.">
        <title>Genome-scale phylogeny and comparative genomics of the fungal order Sordariales.</title>
        <authorList>
            <person name="Hensen N."/>
            <person name="Bonometti L."/>
            <person name="Westerberg I."/>
            <person name="Brannstrom I.O."/>
            <person name="Guillou S."/>
            <person name="Cros-Aarteil S."/>
            <person name="Calhoun S."/>
            <person name="Haridas S."/>
            <person name="Kuo A."/>
            <person name="Mondo S."/>
            <person name="Pangilinan J."/>
            <person name="Riley R."/>
            <person name="LaButti K."/>
            <person name="Andreopoulos B."/>
            <person name="Lipzen A."/>
            <person name="Chen C."/>
            <person name="Yan M."/>
            <person name="Daum C."/>
            <person name="Ng V."/>
            <person name="Clum A."/>
            <person name="Steindorff A."/>
            <person name="Ohm R.A."/>
            <person name="Martin F."/>
            <person name="Silar P."/>
            <person name="Natvig D.O."/>
            <person name="Lalanne C."/>
            <person name="Gautier V."/>
            <person name="Ament-Velasquez S.L."/>
            <person name="Kruys A."/>
            <person name="Hutchinson M.I."/>
            <person name="Powell A.J."/>
            <person name="Barry K."/>
            <person name="Miller A.N."/>
            <person name="Grigoriev I.V."/>
            <person name="Debuchy R."/>
            <person name="Gladieux P."/>
            <person name="Hiltunen Thoren M."/>
            <person name="Johannesson H."/>
        </authorList>
    </citation>
    <scope>NUCLEOTIDE SEQUENCE</scope>
    <source>
        <strain evidence="17">CBS 892.96</strain>
    </source>
</reference>
<keyword evidence="7 14" id="KW-0645">Protease</keyword>
<evidence type="ECO:0000256" key="3">
    <source>
        <dbReference type="ARBA" id="ARBA00005957"/>
    </source>
</evidence>
<comment type="subcellular location">
    <subcellularLocation>
        <location evidence="2">Secreted</location>
    </subcellularLocation>
</comment>
<evidence type="ECO:0000313" key="18">
    <source>
        <dbReference type="Proteomes" id="UP001302321"/>
    </source>
</evidence>
<dbReference type="Pfam" id="PF04389">
    <property type="entry name" value="Peptidase_M28"/>
    <property type="match status" value="1"/>
</dbReference>
<dbReference type="GO" id="GO:0008235">
    <property type="term" value="F:metalloexopeptidase activity"/>
    <property type="evidence" value="ECO:0007669"/>
    <property type="project" value="InterPro"/>
</dbReference>
<evidence type="ECO:0000256" key="7">
    <source>
        <dbReference type="ARBA" id="ARBA00022670"/>
    </source>
</evidence>
<evidence type="ECO:0000256" key="9">
    <source>
        <dbReference type="ARBA" id="ARBA00022729"/>
    </source>
</evidence>
<evidence type="ECO:0000256" key="2">
    <source>
        <dbReference type="ARBA" id="ARBA00004613"/>
    </source>
</evidence>
<dbReference type="FunFam" id="3.50.30.30:FF:000030">
    <property type="entry name" value="Peptide hydrolase"/>
    <property type="match status" value="1"/>
</dbReference>
<dbReference type="PANTHER" id="PTHR12147:SF57">
    <property type="entry name" value="PEPTIDE HYDROLASE"/>
    <property type="match status" value="1"/>
</dbReference>
<reference evidence="17" key="2">
    <citation type="submission" date="2023-05" db="EMBL/GenBank/DDBJ databases">
        <authorList>
            <consortium name="Lawrence Berkeley National Laboratory"/>
            <person name="Steindorff A."/>
            <person name="Hensen N."/>
            <person name="Bonometti L."/>
            <person name="Westerberg I."/>
            <person name="Brannstrom I.O."/>
            <person name="Guillou S."/>
            <person name="Cros-Aarteil S."/>
            <person name="Calhoun S."/>
            <person name="Haridas S."/>
            <person name="Kuo A."/>
            <person name="Mondo S."/>
            <person name="Pangilinan J."/>
            <person name="Riley R."/>
            <person name="Labutti K."/>
            <person name="Andreopoulos B."/>
            <person name="Lipzen A."/>
            <person name="Chen C."/>
            <person name="Yanf M."/>
            <person name="Daum C."/>
            <person name="Ng V."/>
            <person name="Clum A."/>
            <person name="Ohm R."/>
            <person name="Martin F."/>
            <person name="Silar P."/>
            <person name="Natvig D."/>
            <person name="Lalanne C."/>
            <person name="Gautier V."/>
            <person name="Ament-Velasquez S.L."/>
            <person name="Kruys A."/>
            <person name="Hutchinson M.I."/>
            <person name="Powell A.J."/>
            <person name="Barry K."/>
            <person name="Miller A.N."/>
            <person name="Grigoriev I.V."/>
            <person name="Debuchy R."/>
            <person name="Gladieux P."/>
            <person name="Thoren M.H."/>
            <person name="Johannesson H."/>
        </authorList>
    </citation>
    <scope>NUCLEOTIDE SEQUENCE</scope>
    <source>
        <strain evidence="17">CBS 892.96</strain>
    </source>
</reference>
<comment type="cofactor">
    <cofactor evidence="1">
        <name>Zn(2+)</name>
        <dbReference type="ChEBI" id="CHEBI:29105"/>
    </cofactor>
</comment>
<accession>A0AAN6W3P0</accession>
<evidence type="ECO:0000256" key="11">
    <source>
        <dbReference type="ARBA" id="ARBA00022833"/>
    </source>
</evidence>
<dbReference type="GO" id="GO:0005576">
    <property type="term" value="C:extracellular region"/>
    <property type="evidence" value="ECO:0007669"/>
    <property type="project" value="UniProtKB-SubCell"/>
</dbReference>
<dbReference type="EMBL" id="MU866271">
    <property type="protein sequence ID" value="KAK4174660.1"/>
    <property type="molecule type" value="Genomic_DNA"/>
</dbReference>
<comment type="similarity">
    <text evidence="3">Belongs to the peptidase M28 family. M28A subfamily.</text>
</comment>
<dbReference type="InterPro" id="IPR045175">
    <property type="entry name" value="M28_fam"/>
</dbReference>
<evidence type="ECO:0000313" key="17">
    <source>
        <dbReference type="EMBL" id="KAK4174660.1"/>
    </source>
</evidence>
<dbReference type="CDD" id="cd02130">
    <property type="entry name" value="PA_ScAPY_like"/>
    <property type="match status" value="1"/>
</dbReference>
<feature type="signal peptide" evidence="14">
    <location>
        <begin position="1"/>
        <end position="19"/>
    </location>
</feature>
<dbReference type="InterPro" id="IPR041756">
    <property type="entry name" value="M28_SGAP-like"/>
</dbReference>
<keyword evidence="5 17" id="KW-0031">Aminopeptidase</keyword>
<dbReference type="AlphaFoldDB" id="A0AAN6W3P0"/>
<dbReference type="GO" id="GO:0004177">
    <property type="term" value="F:aminopeptidase activity"/>
    <property type="evidence" value="ECO:0007669"/>
    <property type="project" value="UniProtKB-KW"/>
</dbReference>